<organism evidence="3 4">
    <name type="scientific">Arenimonas fontis</name>
    <dbReference type="NCBI Taxonomy" id="2608255"/>
    <lineage>
        <taxon>Bacteria</taxon>
        <taxon>Pseudomonadati</taxon>
        <taxon>Pseudomonadota</taxon>
        <taxon>Gammaproteobacteria</taxon>
        <taxon>Lysobacterales</taxon>
        <taxon>Lysobacteraceae</taxon>
        <taxon>Arenimonas</taxon>
    </lineage>
</organism>
<reference evidence="3 4" key="1">
    <citation type="submission" date="2019-09" db="EMBL/GenBank/DDBJ databases">
        <title>Arenimonas chukotkensis sp. nov., a bacterium isolated from Chukotka hot spring, Arctic region, Russia.</title>
        <authorList>
            <person name="Zayulina K.S."/>
            <person name="Prokofeva M.I."/>
            <person name="Elcheninov A.G."/>
            <person name="Novikov A."/>
            <person name="Kochetkova T.V."/>
            <person name="Kublanov I.V."/>
        </authorList>
    </citation>
    <scope>NUCLEOTIDE SEQUENCE [LARGE SCALE GENOMIC DNA]</scope>
    <source>
        <strain evidence="3 4">3729k</strain>
    </source>
</reference>
<feature type="signal peptide" evidence="1">
    <location>
        <begin position="1"/>
        <end position="35"/>
    </location>
</feature>
<dbReference type="EMBL" id="VUOD01000003">
    <property type="protein sequence ID" value="KAA2285250.1"/>
    <property type="molecule type" value="Genomic_DNA"/>
</dbReference>
<gene>
    <name evidence="3" type="ORF">F0415_04840</name>
</gene>
<evidence type="ECO:0000259" key="2">
    <source>
        <dbReference type="Pfam" id="PF00144"/>
    </source>
</evidence>
<comment type="caution">
    <text evidence="3">The sequence shown here is derived from an EMBL/GenBank/DDBJ whole genome shotgun (WGS) entry which is preliminary data.</text>
</comment>
<dbReference type="InterPro" id="IPR050491">
    <property type="entry name" value="AmpC-like"/>
</dbReference>
<dbReference type="PANTHER" id="PTHR46825">
    <property type="entry name" value="D-ALANYL-D-ALANINE-CARBOXYPEPTIDASE/ENDOPEPTIDASE AMPH"/>
    <property type="match status" value="1"/>
</dbReference>
<dbReference type="InterPro" id="IPR012338">
    <property type="entry name" value="Beta-lactam/transpept-like"/>
</dbReference>
<sequence length="412" mass="45592">MPRKKDKAARHRHRPLRRLVLLLACTIALALAASAAEPARPALRLTPHLPELERQAGELHARARIPALAMAIVEDGEVVSLRAWGVVDSKTLEPATVDTSFRIASLSKAFAGTLTALLVREGAMSWDSPISQQLPTFRLRDMQGARRLTVRELLSHQVGLPYNTYDRDLEADQPYPLLAEKLAEAPLTCSPGECYAYQNIAFSLVGDLVFASTGDFYEHQVAKRIFHPLGMTGATFGRDALESSPSWARPHVRSGGTWVPVRPKENYYRVPPAAGINASARDMAQWLIAQMGHRPEALPPEVLAEIQAPQVETPGEIRGSNSWRSERLRAAHYGLGWRIYDYAGHRLIFHGGAVQGYRAMIGFLPDEGVGAVVLWNSESNMPWGLLPTVLDRALGLPARDWLTPQAPPRRRR</sequence>
<feature type="chain" id="PRO_5023124347" evidence="1">
    <location>
        <begin position="36"/>
        <end position="412"/>
    </location>
</feature>
<dbReference type="Pfam" id="PF00144">
    <property type="entry name" value="Beta-lactamase"/>
    <property type="match status" value="1"/>
</dbReference>
<name>A0A5B2ZDG1_9GAMM</name>
<reference evidence="3 4" key="2">
    <citation type="submission" date="2019-09" db="EMBL/GenBank/DDBJ databases">
        <authorList>
            <person name="Mazur A."/>
        </authorList>
    </citation>
    <scope>NUCLEOTIDE SEQUENCE [LARGE SCALE GENOMIC DNA]</scope>
    <source>
        <strain evidence="3 4">3729k</strain>
    </source>
</reference>
<dbReference type="PANTHER" id="PTHR46825:SF15">
    <property type="entry name" value="BETA-LACTAMASE-RELATED DOMAIN-CONTAINING PROTEIN"/>
    <property type="match status" value="1"/>
</dbReference>
<evidence type="ECO:0000256" key="1">
    <source>
        <dbReference type="SAM" id="SignalP"/>
    </source>
</evidence>
<dbReference type="InterPro" id="IPR001466">
    <property type="entry name" value="Beta-lactam-related"/>
</dbReference>
<dbReference type="RefSeq" id="WP_149860074.1">
    <property type="nucleotide sequence ID" value="NZ_VUOD01000003.1"/>
</dbReference>
<feature type="domain" description="Beta-lactamase-related" evidence="2">
    <location>
        <begin position="57"/>
        <end position="380"/>
    </location>
</feature>
<keyword evidence="4" id="KW-1185">Reference proteome</keyword>
<evidence type="ECO:0000313" key="3">
    <source>
        <dbReference type="EMBL" id="KAA2285250.1"/>
    </source>
</evidence>
<dbReference type="Proteomes" id="UP000322165">
    <property type="component" value="Unassembled WGS sequence"/>
</dbReference>
<evidence type="ECO:0000313" key="4">
    <source>
        <dbReference type="Proteomes" id="UP000322165"/>
    </source>
</evidence>
<dbReference type="SUPFAM" id="SSF56601">
    <property type="entry name" value="beta-lactamase/transpeptidase-like"/>
    <property type="match status" value="1"/>
</dbReference>
<dbReference type="AlphaFoldDB" id="A0A5B2ZDG1"/>
<protein>
    <submittedName>
        <fullName evidence="3">Beta-lactamase family protein</fullName>
    </submittedName>
</protein>
<accession>A0A5B2ZDG1</accession>
<dbReference type="Gene3D" id="3.40.710.10">
    <property type="entry name" value="DD-peptidase/beta-lactamase superfamily"/>
    <property type="match status" value="1"/>
</dbReference>
<proteinExistence type="predicted"/>
<keyword evidence="1" id="KW-0732">Signal</keyword>